<evidence type="ECO:0008006" key="3">
    <source>
        <dbReference type="Google" id="ProtNLM"/>
    </source>
</evidence>
<proteinExistence type="predicted"/>
<evidence type="ECO:0000313" key="2">
    <source>
        <dbReference type="Proteomes" id="UP000003705"/>
    </source>
</evidence>
<dbReference type="SUPFAM" id="SSF75169">
    <property type="entry name" value="DsrEFH-like"/>
    <property type="match status" value="1"/>
</dbReference>
<evidence type="ECO:0000313" key="1">
    <source>
        <dbReference type="EMBL" id="EFR33480.1"/>
    </source>
</evidence>
<comment type="caution">
    <text evidence="1">The sequence shown here is derived from an EMBL/GenBank/DDBJ whole genome shotgun (WGS) entry which is preliminary data.</text>
</comment>
<dbReference type="EMBL" id="AENP01000007">
    <property type="protein sequence ID" value="EFR33480.1"/>
    <property type="molecule type" value="Genomic_DNA"/>
</dbReference>
<reference evidence="1 2" key="1">
    <citation type="submission" date="2010-10" db="EMBL/GenBank/DDBJ databases">
        <authorList>
            <person name="Durkin A.S."/>
            <person name="Madupu R."/>
            <person name="Torralba M."/>
            <person name="Gillis M."/>
            <person name="Methe B."/>
            <person name="Sutton G."/>
            <person name="Nelson K.E."/>
        </authorList>
    </citation>
    <scope>NUCLEOTIDE SEQUENCE [LARGE SCALE GENOMIC DNA]</scope>
    <source>
        <strain evidence="1 2">ACS-146-V-Sch2b</strain>
    </source>
</reference>
<name>E4KXJ0_9FIRM</name>
<dbReference type="Gene3D" id="3.40.1260.10">
    <property type="entry name" value="DsrEFH-like"/>
    <property type="match status" value="1"/>
</dbReference>
<gene>
    <name evidence="1" type="ORF">HMPREF9286_0087</name>
</gene>
<protein>
    <recommendedName>
        <fullName evidence="3">DsrE/DsrF-like family protein</fullName>
    </recommendedName>
</protein>
<dbReference type="eggNOG" id="COG1416">
    <property type="taxonomic scope" value="Bacteria"/>
</dbReference>
<accession>E4KXJ0</accession>
<dbReference type="InterPro" id="IPR027396">
    <property type="entry name" value="DsrEFH-like"/>
</dbReference>
<dbReference type="AlphaFoldDB" id="E4KXJ0"/>
<organism evidence="1 2">
    <name type="scientific">Peptoniphilus harei ACS-146-V-Sch2b</name>
    <dbReference type="NCBI Taxonomy" id="908338"/>
    <lineage>
        <taxon>Bacteria</taxon>
        <taxon>Bacillati</taxon>
        <taxon>Bacillota</taxon>
        <taxon>Tissierellia</taxon>
        <taxon>Tissierellales</taxon>
        <taxon>Peptoniphilaceae</taxon>
        <taxon>Peptoniphilus</taxon>
    </lineage>
</organism>
<keyword evidence="2" id="KW-1185">Reference proteome</keyword>
<sequence>MINMKVIFHVVEQDKWSSVISNVRDLLDNIEDIQVEIIAMSKAAALFNRYSGVDFHGVMGNPKVNITIGKKALEENKLTPELIPSEIKVEDLVITKIVRLQNEGYAYIRL</sequence>
<dbReference type="Proteomes" id="UP000003705">
    <property type="component" value="Unassembled WGS sequence"/>
</dbReference>